<dbReference type="EMBL" id="BJWL01000285">
    <property type="protein sequence ID" value="GFS37656.1"/>
    <property type="molecule type" value="Genomic_DNA"/>
</dbReference>
<organism evidence="1 2">
    <name type="scientific">Actinidia rufa</name>
    <dbReference type="NCBI Taxonomy" id="165716"/>
    <lineage>
        <taxon>Eukaryota</taxon>
        <taxon>Viridiplantae</taxon>
        <taxon>Streptophyta</taxon>
        <taxon>Embryophyta</taxon>
        <taxon>Tracheophyta</taxon>
        <taxon>Spermatophyta</taxon>
        <taxon>Magnoliopsida</taxon>
        <taxon>eudicotyledons</taxon>
        <taxon>Gunneridae</taxon>
        <taxon>Pentapetalae</taxon>
        <taxon>asterids</taxon>
        <taxon>Ericales</taxon>
        <taxon>Actinidiaceae</taxon>
        <taxon>Actinidia</taxon>
    </lineage>
</organism>
<accession>A0A7J0DLG7</accession>
<comment type="caution">
    <text evidence="1">The sequence shown here is derived from an EMBL/GenBank/DDBJ whole genome shotgun (WGS) entry which is preliminary data.</text>
</comment>
<protein>
    <submittedName>
        <fullName evidence="1">EXORDIUM like 5</fullName>
    </submittedName>
</protein>
<dbReference type="Proteomes" id="UP000585474">
    <property type="component" value="Unassembled WGS sequence"/>
</dbReference>
<keyword evidence="2" id="KW-1185">Reference proteome</keyword>
<dbReference type="AlphaFoldDB" id="A0A7J0DLG7"/>
<name>A0A7J0DLG7_9ERIC</name>
<evidence type="ECO:0000313" key="2">
    <source>
        <dbReference type="Proteomes" id="UP000585474"/>
    </source>
</evidence>
<sequence>MGTSMTHVVQVYQNSYLISNAMPAKDLPSSEYNFVCAQTRFLPVCSYSFLQESKAFKSNKGVLQWSLCQSHLMPCSLGQGVADHGGEGEVVEAANGAAEILYGDVRGGKDEVDPVPVVDGEGFGLDGGGDGDDLFGWRGGETVLPPVGNGRGGGGAVVVGGDGEEEVLYKELLGGGPLAVPDEVNVDRGGEDGSHVVAEVDEVRRALEFLGGREGSGWELWVGREGKGRGLRREKRCGWIHGEERDIKDLERGWGLGGKWAGDSCHLCVGTLFFTVSLLSAVSFWKTANRL</sequence>
<gene>
    <name evidence="1" type="ORF">Acr_00g0053270</name>
</gene>
<proteinExistence type="predicted"/>
<reference evidence="2" key="1">
    <citation type="submission" date="2019-07" db="EMBL/GenBank/DDBJ databases">
        <title>De Novo Assembly of kiwifruit Actinidia rufa.</title>
        <authorList>
            <person name="Sugita-Konishi S."/>
            <person name="Sato K."/>
            <person name="Mori E."/>
            <person name="Abe Y."/>
            <person name="Kisaki G."/>
            <person name="Hamano K."/>
            <person name="Suezawa K."/>
            <person name="Otani M."/>
            <person name="Fukuda T."/>
            <person name="Manabe T."/>
            <person name="Gomi K."/>
            <person name="Tabuchi M."/>
            <person name="Akimitsu K."/>
            <person name="Kataoka I."/>
        </authorList>
    </citation>
    <scope>NUCLEOTIDE SEQUENCE [LARGE SCALE GENOMIC DNA]</scope>
    <source>
        <strain evidence="2">cv. Fuchu</strain>
    </source>
</reference>
<evidence type="ECO:0000313" key="1">
    <source>
        <dbReference type="EMBL" id="GFS37656.1"/>
    </source>
</evidence>